<proteinExistence type="predicted"/>
<feature type="transmembrane region" description="Helical" evidence="1">
    <location>
        <begin position="282"/>
        <end position="301"/>
    </location>
</feature>
<protein>
    <submittedName>
        <fullName evidence="2">M50 family metallopeptidase</fullName>
    </submittedName>
</protein>
<feature type="transmembrane region" description="Helical" evidence="1">
    <location>
        <begin position="184"/>
        <end position="202"/>
    </location>
</feature>
<organism evidence="2 3">
    <name type="scientific">Kitasatospora herbaricolor</name>
    <dbReference type="NCBI Taxonomy" id="68217"/>
    <lineage>
        <taxon>Bacteria</taxon>
        <taxon>Bacillati</taxon>
        <taxon>Actinomycetota</taxon>
        <taxon>Actinomycetes</taxon>
        <taxon>Kitasatosporales</taxon>
        <taxon>Streptomycetaceae</taxon>
        <taxon>Kitasatospora</taxon>
    </lineage>
</organism>
<evidence type="ECO:0000313" key="2">
    <source>
        <dbReference type="EMBL" id="WUS60554.1"/>
    </source>
</evidence>
<evidence type="ECO:0000313" key="3">
    <source>
        <dbReference type="Proteomes" id="UP001432014"/>
    </source>
</evidence>
<reference evidence="2 3" key="1">
    <citation type="submission" date="2022-10" db="EMBL/GenBank/DDBJ databases">
        <title>The complete genomes of actinobacterial strains from the NBC collection.</title>
        <authorList>
            <person name="Joergensen T.S."/>
            <person name="Alvarez Arevalo M."/>
            <person name="Sterndorff E.B."/>
            <person name="Faurdal D."/>
            <person name="Vuksanovic O."/>
            <person name="Mourched A.-S."/>
            <person name="Charusanti P."/>
            <person name="Shaw S."/>
            <person name="Blin K."/>
            <person name="Weber T."/>
        </authorList>
    </citation>
    <scope>NUCLEOTIDE SEQUENCE [LARGE SCALE GENOMIC DNA]</scope>
    <source>
        <strain evidence="2 3">NBC_01247</strain>
    </source>
</reference>
<feature type="transmembrane region" description="Helical" evidence="1">
    <location>
        <begin position="384"/>
        <end position="406"/>
    </location>
</feature>
<name>A0ABZ1WIR3_9ACTN</name>
<feature type="transmembrane region" description="Helical" evidence="1">
    <location>
        <begin position="153"/>
        <end position="172"/>
    </location>
</feature>
<dbReference type="InterPro" id="IPR052348">
    <property type="entry name" value="Metallopeptidase_M50B"/>
</dbReference>
<keyword evidence="1" id="KW-0812">Transmembrane</keyword>
<keyword evidence="1" id="KW-0472">Membrane</keyword>
<dbReference type="CDD" id="cd05709">
    <property type="entry name" value="S2P-M50"/>
    <property type="match status" value="1"/>
</dbReference>
<dbReference type="PANTHER" id="PTHR35864">
    <property type="entry name" value="ZINC METALLOPROTEASE MJ0611-RELATED"/>
    <property type="match status" value="1"/>
</dbReference>
<keyword evidence="3" id="KW-1185">Reference proteome</keyword>
<accession>A0ABZ1WIR3</accession>
<feature type="transmembrane region" description="Helical" evidence="1">
    <location>
        <begin position="249"/>
        <end position="270"/>
    </location>
</feature>
<feature type="transmembrane region" description="Helical" evidence="1">
    <location>
        <begin position="352"/>
        <end position="372"/>
    </location>
</feature>
<keyword evidence="1" id="KW-1133">Transmembrane helix</keyword>
<dbReference type="EMBL" id="CP108482">
    <property type="protein sequence ID" value="WUS60554.1"/>
    <property type="molecule type" value="Genomic_DNA"/>
</dbReference>
<dbReference type="RefSeq" id="WP_329493342.1">
    <property type="nucleotide sequence ID" value="NZ_CP108460.1"/>
</dbReference>
<evidence type="ECO:0000256" key="1">
    <source>
        <dbReference type="SAM" id="Phobius"/>
    </source>
</evidence>
<dbReference type="PANTHER" id="PTHR35864:SF1">
    <property type="entry name" value="ZINC METALLOPROTEASE YWHC-RELATED"/>
    <property type="match status" value="1"/>
</dbReference>
<gene>
    <name evidence="2" type="ORF">OG469_36740</name>
</gene>
<dbReference type="Proteomes" id="UP001432014">
    <property type="component" value="Chromosome"/>
</dbReference>
<sequence length="420" mass="45016">MSDRDLLTLRPRIKPGVRISGALRRGTGTIHLIRDPDGERRLEVGVKEHFIIVRLDGTRSLDEIGEEYARHFRLRLGGAQWQQMLGLLYGRGLLAGHAPAAALAPPPSHPPAHGPGPLRRSTLLSGSVRLVADPPVLLDRIHRATGFVRRPHFLLPLSVLVLALPAGIAARLGQLVDEAARLTHQPVALAAVGAVLWVSLALHELAHGLAGRAFGGRTTEIGLRRWLLMTYLYCEMEDVRFFPRRRQQVATAGAGVLTNLALLLPCYPVWVLLPERAQARPFLAGLLLFGTVMALANLLPLPPLDGYKILGYALGHVQLATDSRTFTVLLARAAVRRGKPAALAGYSGRLRLVLGGYALVCAALAALALAATGPLCRRLLPDRWAGAAGWAPVLVAGCALALWAVGMLARAARGRRGGAP</sequence>